<proteinExistence type="predicted"/>
<keyword evidence="2" id="KW-1185">Reference proteome</keyword>
<reference evidence="1" key="1">
    <citation type="journal article" date="2020" name="Stud. Mycol.">
        <title>101 Dothideomycetes genomes: a test case for predicting lifestyles and emergence of pathogens.</title>
        <authorList>
            <person name="Haridas S."/>
            <person name="Albert R."/>
            <person name="Binder M."/>
            <person name="Bloem J."/>
            <person name="Labutti K."/>
            <person name="Salamov A."/>
            <person name="Andreopoulos B."/>
            <person name="Baker S."/>
            <person name="Barry K."/>
            <person name="Bills G."/>
            <person name="Bluhm B."/>
            <person name="Cannon C."/>
            <person name="Castanera R."/>
            <person name="Culley D."/>
            <person name="Daum C."/>
            <person name="Ezra D."/>
            <person name="Gonzalez J."/>
            <person name="Henrissat B."/>
            <person name="Kuo A."/>
            <person name="Liang C."/>
            <person name="Lipzen A."/>
            <person name="Lutzoni F."/>
            <person name="Magnuson J."/>
            <person name="Mondo S."/>
            <person name="Nolan M."/>
            <person name="Ohm R."/>
            <person name="Pangilinan J."/>
            <person name="Park H.-J."/>
            <person name="Ramirez L."/>
            <person name="Alfaro M."/>
            <person name="Sun H."/>
            <person name="Tritt A."/>
            <person name="Yoshinaga Y."/>
            <person name="Zwiers L.-H."/>
            <person name="Turgeon B."/>
            <person name="Goodwin S."/>
            <person name="Spatafora J."/>
            <person name="Crous P."/>
            <person name="Grigoriev I."/>
        </authorList>
    </citation>
    <scope>NUCLEOTIDE SEQUENCE</scope>
    <source>
        <strain evidence="1">CBS 690.94</strain>
    </source>
</reference>
<gene>
    <name evidence="1" type="ORF">P171DRAFT_428910</name>
</gene>
<evidence type="ECO:0000313" key="2">
    <source>
        <dbReference type="Proteomes" id="UP000799764"/>
    </source>
</evidence>
<protein>
    <submittedName>
        <fullName evidence="1">Uncharacterized protein</fullName>
    </submittedName>
</protein>
<evidence type="ECO:0000313" key="1">
    <source>
        <dbReference type="EMBL" id="KAF2448927.1"/>
    </source>
</evidence>
<name>A0A9P4UH52_9PLEO</name>
<accession>A0A9P4UH52</accession>
<sequence length="71" mass="7602">MVYAALAVAGATSLQNPINAQLFPRWNTRLKTIDSGTMCLGAGIKAISIELMPPRLKTADETDVAGVRQDE</sequence>
<organism evidence="1 2">
    <name type="scientific">Karstenula rhodostoma CBS 690.94</name>
    <dbReference type="NCBI Taxonomy" id="1392251"/>
    <lineage>
        <taxon>Eukaryota</taxon>
        <taxon>Fungi</taxon>
        <taxon>Dikarya</taxon>
        <taxon>Ascomycota</taxon>
        <taxon>Pezizomycotina</taxon>
        <taxon>Dothideomycetes</taxon>
        <taxon>Pleosporomycetidae</taxon>
        <taxon>Pleosporales</taxon>
        <taxon>Massarineae</taxon>
        <taxon>Didymosphaeriaceae</taxon>
        <taxon>Karstenula</taxon>
    </lineage>
</organism>
<dbReference type="Proteomes" id="UP000799764">
    <property type="component" value="Unassembled WGS sequence"/>
</dbReference>
<comment type="caution">
    <text evidence="1">The sequence shown here is derived from an EMBL/GenBank/DDBJ whole genome shotgun (WGS) entry which is preliminary data.</text>
</comment>
<dbReference type="EMBL" id="MU001495">
    <property type="protein sequence ID" value="KAF2448927.1"/>
    <property type="molecule type" value="Genomic_DNA"/>
</dbReference>
<dbReference type="AlphaFoldDB" id="A0A9P4UH52"/>